<name>A0ABR2IDL9_9EUKA</name>
<gene>
    <name evidence="1" type="ORF">M9Y10_012844</name>
</gene>
<evidence type="ECO:0000313" key="1">
    <source>
        <dbReference type="EMBL" id="KAK8861149.1"/>
    </source>
</evidence>
<proteinExistence type="predicted"/>
<dbReference type="Proteomes" id="UP001470230">
    <property type="component" value="Unassembled WGS sequence"/>
</dbReference>
<comment type="caution">
    <text evidence="1">The sequence shown here is derived from an EMBL/GenBank/DDBJ whole genome shotgun (WGS) entry which is preliminary data.</text>
</comment>
<dbReference type="PANTHER" id="PTHR24159">
    <property type="match status" value="1"/>
</dbReference>
<sequence length="383" mass="46487">MTSKEYLAKMKNIQENILYYLDGEANLEEKYQCLKDMFDGLKINCNKHELKSLLYLLLKISNHHHRESDFFNKIEKILQIFKDDLKKSFSNSELFHIFRSNKRIILFLFEENIIVMNEYVFKKMEKFEYRIAKYPIYFSPEIKPFINENWFPKYYKNDVFNTNAWIEEIKEDLPDDFYSKRKIGENDNFICQLIRKDLIEDFIIYVNQNMYPLDSIINRSKYETNNFLLKKHKITLIEYATFYGSIQIFNYLRFNNVKLTSSLWEYAVHGQSAEIIHLLEELHIEPIDLDKKKNFFEQIFIESIKCHHIDIANYIRNNYLQDKNENSNDSLINCIEYYNFILMENDLIDQSSFFYLCKYDYYFLAVCLLNELSIDINKITIYN</sequence>
<evidence type="ECO:0000313" key="2">
    <source>
        <dbReference type="Proteomes" id="UP001470230"/>
    </source>
</evidence>
<accession>A0ABR2IDL9</accession>
<dbReference type="SUPFAM" id="SSF48403">
    <property type="entry name" value="Ankyrin repeat"/>
    <property type="match status" value="1"/>
</dbReference>
<protein>
    <recommendedName>
        <fullName evidence="3">DUF3447 domain-containing protein</fullName>
    </recommendedName>
</protein>
<evidence type="ECO:0008006" key="3">
    <source>
        <dbReference type="Google" id="ProtNLM"/>
    </source>
</evidence>
<reference evidence="1 2" key="1">
    <citation type="submission" date="2024-04" db="EMBL/GenBank/DDBJ databases">
        <title>Tritrichomonas musculus Genome.</title>
        <authorList>
            <person name="Alves-Ferreira E."/>
            <person name="Grigg M."/>
            <person name="Lorenzi H."/>
            <person name="Galac M."/>
        </authorList>
    </citation>
    <scope>NUCLEOTIDE SEQUENCE [LARGE SCALE GENOMIC DNA]</scope>
    <source>
        <strain evidence="1 2">EAF2021</strain>
    </source>
</reference>
<dbReference type="InterPro" id="IPR036770">
    <property type="entry name" value="Ankyrin_rpt-contain_sf"/>
</dbReference>
<dbReference type="EMBL" id="JAPFFF010000018">
    <property type="protein sequence ID" value="KAK8861149.1"/>
    <property type="molecule type" value="Genomic_DNA"/>
</dbReference>
<dbReference type="PANTHER" id="PTHR24159:SF5">
    <property type="entry name" value="ANK_REP_REGION DOMAIN-CONTAINING PROTEIN"/>
    <property type="match status" value="1"/>
</dbReference>
<organism evidence="1 2">
    <name type="scientific">Tritrichomonas musculus</name>
    <dbReference type="NCBI Taxonomy" id="1915356"/>
    <lineage>
        <taxon>Eukaryota</taxon>
        <taxon>Metamonada</taxon>
        <taxon>Parabasalia</taxon>
        <taxon>Tritrichomonadida</taxon>
        <taxon>Tritrichomonadidae</taxon>
        <taxon>Tritrichomonas</taxon>
    </lineage>
</organism>
<keyword evidence="2" id="KW-1185">Reference proteome</keyword>